<proteinExistence type="inferred from homology"/>
<gene>
    <name evidence="3" type="ORF">SAMN06295960_4249</name>
</gene>
<keyword evidence="4" id="KW-1185">Reference proteome</keyword>
<dbReference type="PANTHER" id="PTHR42850">
    <property type="entry name" value="METALLOPHOSPHOESTERASE"/>
    <property type="match status" value="1"/>
</dbReference>
<feature type="domain" description="Calcineurin-like phosphoesterase" evidence="2">
    <location>
        <begin position="3"/>
        <end position="193"/>
    </location>
</feature>
<dbReference type="GO" id="GO:0005737">
    <property type="term" value="C:cytoplasm"/>
    <property type="evidence" value="ECO:0007669"/>
    <property type="project" value="TreeGrafter"/>
</dbReference>
<name>A0A1X7LUD9_9BACL</name>
<dbReference type="Gene3D" id="3.60.21.10">
    <property type="match status" value="1"/>
</dbReference>
<dbReference type="OrthoDB" id="9813918at2"/>
<evidence type="ECO:0000313" key="3">
    <source>
        <dbReference type="EMBL" id="SMG56769.1"/>
    </source>
</evidence>
<dbReference type="AlphaFoldDB" id="A0A1X7LUD9"/>
<evidence type="ECO:0000313" key="4">
    <source>
        <dbReference type="Proteomes" id="UP000193834"/>
    </source>
</evidence>
<dbReference type="Proteomes" id="UP000193834">
    <property type="component" value="Unassembled WGS sequence"/>
</dbReference>
<dbReference type="SUPFAM" id="SSF56300">
    <property type="entry name" value="Metallo-dependent phosphatases"/>
    <property type="match status" value="1"/>
</dbReference>
<dbReference type="Pfam" id="PF12850">
    <property type="entry name" value="Metallophos_2"/>
    <property type="match status" value="1"/>
</dbReference>
<dbReference type="EMBL" id="FXAZ01000007">
    <property type="protein sequence ID" value="SMG56769.1"/>
    <property type="molecule type" value="Genomic_DNA"/>
</dbReference>
<organism evidence="3 4">
    <name type="scientific">Paenibacillus aquistagni</name>
    <dbReference type="NCBI Taxonomy" id="1852522"/>
    <lineage>
        <taxon>Bacteria</taxon>
        <taxon>Bacillati</taxon>
        <taxon>Bacillota</taxon>
        <taxon>Bacilli</taxon>
        <taxon>Bacillales</taxon>
        <taxon>Paenibacillaceae</taxon>
        <taxon>Paenibacillus</taxon>
    </lineage>
</organism>
<dbReference type="PANTHER" id="PTHR42850:SF2">
    <property type="entry name" value="BLL5683 PROTEIN"/>
    <property type="match status" value="1"/>
</dbReference>
<evidence type="ECO:0000256" key="1">
    <source>
        <dbReference type="ARBA" id="ARBA00008950"/>
    </source>
</evidence>
<dbReference type="InterPro" id="IPR024654">
    <property type="entry name" value="Calcineurin-like_PHP_lpxH"/>
</dbReference>
<accession>A0A1X7LUD9</accession>
<dbReference type="GO" id="GO:0016791">
    <property type="term" value="F:phosphatase activity"/>
    <property type="evidence" value="ECO:0007669"/>
    <property type="project" value="TreeGrafter"/>
</dbReference>
<dbReference type="InterPro" id="IPR050126">
    <property type="entry name" value="Ap4A_hydrolase"/>
</dbReference>
<evidence type="ECO:0000259" key="2">
    <source>
        <dbReference type="Pfam" id="PF12850"/>
    </source>
</evidence>
<dbReference type="InterPro" id="IPR029052">
    <property type="entry name" value="Metallo-depent_PP-like"/>
</dbReference>
<comment type="similarity">
    <text evidence="1">Belongs to the metallophosphoesterase superfamily. YfcE family.</text>
</comment>
<reference evidence="3 4" key="1">
    <citation type="submission" date="2017-04" db="EMBL/GenBank/DDBJ databases">
        <authorList>
            <person name="Afonso C.L."/>
            <person name="Miller P.J."/>
            <person name="Scott M.A."/>
            <person name="Spackman E."/>
            <person name="Goraichik I."/>
            <person name="Dimitrov K.M."/>
            <person name="Suarez D.L."/>
            <person name="Swayne D.E."/>
        </authorList>
    </citation>
    <scope>NUCLEOTIDE SEQUENCE [LARGE SCALE GENOMIC DNA]</scope>
    <source>
        <strain evidence="3 4">11</strain>
    </source>
</reference>
<dbReference type="RefSeq" id="WP_085497757.1">
    <property type="nucleotide sequence ID" value="NZ_FXAZ01000007.1"/>
</dbReference>
<sequence>MQNIAILSDIHGNLQALEAVLEDIERQGVDRLICLGDMVGRGPNSVEVMDLLQAECDIIVRGNWDELVARKQDEWIFRWHAEQLGQERVAQLDKLPFSFDCLISGRHVRLLHASPQSVYHRVQPWDALEKRKEMFEFTPNLTEPLHPCQAPDVVVYGDIHQAYVQHIEGKTLVNCGSVGNPLDMTQASYLILQGQYGGVDQAPFRMQLCRVPYDIEAAVQAAERSDMPEIKPYVRELRTGVYRGLQKSEDEG</sequence>
<dbReference type="PIRSF" id="PIRSF000883">
    <property type="entry name" value="Pesterase_MJ0912"/>
    <property type="match status" value="1"/>
</dbReference>
<dbReference type="STRING" id="1852522.SAMN06295960_4249"/>
<protein>
    <submittedName>
        <fullName evidence="3">Predicted phosphodiesterase</fullName>
    </submittedName>
</protein>
<dbReference type="InterPro" id="IPR011152">
    <property type="entry name" value="Pesterase_MJ0912"/>
</dbReference>